<accession>A0A5E4SBJ7</accession>
<dbReference type="OrthoDB" id="5295388at2"/>
<feature type="active site" evidence="4">
    <location>
        <position position="18"/>
    </location>
</feature>
<dbReference type="EMBL" id="CABPRZ010000002">
    <property type="protein sequence ID" value="VVD73236.1"/>
    <property type="molecule type" value="Genomic_DNA"/>
</dbReference>
<keyword evidence="4 7" id="KW-0378">Hydrolase</keyword>
<organism evidence="7 8">
    <name type="scientific">Pandoraea terrae</name>
    <dbReference type="NCBI Taxonomy" id="1537710"/>
    <lineage>
        <taxon>Bacteria</taxon>
        <taxon>Pseudomonadati</taxon>
        <taxon>Pseudomonadota</taxon>
        <taxon>Betaproteobacteria</taxon>
        <taxon>Burkholderiales</taxon>
        <taxon>Burkholderiaceae</taxon>
        <taxon>Pandoraea</taxon>
    </lineage>
</organism>
<evidence type="ECO:0000256" key="2">
    <source>
        <dbReference type="ARBA" id="ARBA00012150"/>
    </source>
</evidence>
<keyword evidence="8" id="KW-1185">Reference proteome</keyword>
<dbReference type="Proteomes" id="UP000414233">
    <property type="component" value="Unassembled WGS sequence"/>
</dbReference>
<dbReference type="Gene3D" id="3.30.70.100">
    <property type="match status" value="1"/>
</dbReference>
<dbReference type="PROSITE" id="PS51160">
    <property type="entry name" value="ACYLPHOSPHATASE_3"/>
    <property type="match status" value="1"/>
</dbReference>
<dbReference type="SUPFAM" id="SSF54975">
    <property type="entry name" value="Acylphosphatase/BLUF domain-like"/>
    <property type="match status" value="1"/>
</dbReference>
<feature type="domain" description="Acylphosphatase-like" evidence="6">
    <location>
        <begin position="3"/>
        <end position="91"/>
    </location>
</feature>
<protein>
    <recommendedName>
        <fullName evidence="2 4">acylphosphatase</fullName>
        <ecNumber evidence="2 4">3.6.1.7</ecNumber>
    </recommendedName>
</protein>
<dbReference type="InterPro" id="IPR001792">
    <property type="entry name" value="Acylphosphatase-like_dom"/>
</dbReference>
<dbReference type="PANTHER" id="PTHR47268">
    <property type="entry name" value="ACYLPHOSPHATASE"/>
    <property type="match status" value="1"/>
</dbReference>
<evidence type="ECO:0000313" key="8">
    <source>
        <dbReference type="Proteomes" id="UP000414233"/>
    </source>
</evidence>
<evidence type="ECO:0000256" key="5">
    <source>
        <dbReference type="RuleBase" id="RU004168"/>
    </source>
</evidence>
<feature type="active site" evidence="4">
    <location>
        <position position="36"/>
    </location>
</feature>
<dbReference type="InterPro" id="IPR020456">
    <property type="entry name" value="Acylphosphatase"/>
</dbReference>
<dbReference type="Pfam" id="PF00708">
    <property type="entry name" value="Acylphosphatase"/>
    <property type="match status" value="1"/>
</dbReference>
<dbReference type="PROSITE" id="PS00151">
    <property type="entry name" value="ACYLPHOSPHATASE_2"/>
    <property type="match status" value="1"/>
</dbReference>
<gene>
    <name evidence="7" type="ORF">PTE30175_00680</name>
</gene>
<dbReference type="EC" id="3.6.1.7" evidence="2 4"/>
<dbReference type="GO" id="GO:0003998">
    <property type="term" value="F:acylphosphatase activity"/>
    <property type="evidence" value="ECO:0007669"/>
    <property type="project" value="UniProtKB-EC"/>
</dbReference>
<evidence type="ECO:0000256" key="3">
    <source>
        <dbReference type="ARBA" id="ARBA00047645"/>
    </source>
</evidence>
<dbReference type="PANTHER" id="PTHR47268:SF4">
    <property type="entry name" value="ACYLPHOSPHATASE"/>
    <property type="match status" value="1"/>
</dbReference>
<comment type="catalytic activity">
    <reaction evidence="3 4">
        <text>an acyl phosphate + H2O = a carboxylate + phosphate + H(+)</text>
        <dbReference type="Rhea" id="RHEA:14965"/>
        <dbReference type="ChEBI" id="CHEBI:15377"/>
        <dbReference type="ChEBI" id="CHEBI:15378"/>
        <dbReference type="ChEBI" id="CHEBI:29067"/>
        <dbReference type="ChEBI" id="CHEBI:43474"/>
        <dbReference type="ChEBI" id="CHEBI:59918"/>
        <dbReference type="EC" id="3.6.1.7"/>
    </reaction>
</comment>
<name>A0A5E4SBJ7_9BURK</name>
<evidence type="ECO:0000259" key="6">
    <source>
        <dbReference type="PROSITE" id="PS51160"/>
    </source>
</evidence>
<dbReference type="RefSeq" id="WP_150695626.1">
    <property type="nucleotide sequence ID" value="NZ_CABPRZ010000002.1"/>
</dbReference>
<comment type="similarity">
    <text evidence="1 5">Belongs to the acylphosphatase family.</text>
</comment>
<proteinExistence type="inferred from homology"/>
<sequence>MATWQIVVRGQVQGVGYRAACVAAAREIGVVGWVRNCRDGSVEVLAQGEPGQLLAMCDWMRHGPPGARVSECSVDEAMFTKTIFTRFEQRMPDVF</sequence>
<dbReference type="InterPro" id="IPR036046">
    <property type="entry name" value="Acylphosphatase-like_dom_sf"/>
</dbReference>
<evidence type="ECO:0000256" key="1">
    <source>
        <dbReference type="ARBA" id="ARBA00005614"/>
    </source>
</evidence>
<dbReference type="AlphaFoldDB" id="A0A5E4SBJ7"/>
<dbReference type="PRINTS" id="PR00112">
    <property type="entry name" value="ACYLPHPHTASE"/>
</dbReference>
<reference evidence="7 8" key="1">
    <citation type="submission" date="2019-08" db="EMBL/GenBank/DDBJ databases">
        <authorList>
            <person name="Peeters C."/>
        </authorList>
    </citation>
    <scope>NUCLEOTIDE SEQUENCE [LARGE SCALE GENOMIC DNA]</scope>
    <source>
        <strain evidence="7 8">LMG 30175</strain>
    </source>
</reference>
<evidence type="ECO:0000313" key="7">
    <source>
        <dbReference type="EMBL" id="VVD73236.1"/>
    </source>
</evidence>
<evidence type="ECO:0000256" key="4">
    <source>
        <dbReference type="PROSITE-ProRule" id="PRU00520"/>
    </source>
</evidence>
<dbReference type="InterPro" id="IPR017968">
    <property type="entry name" value="Acylphosphatase_CS"/>
</dbReference>